<organism evidence="1">
    <name type="scientific">Arundo donax</name>
    <name type="common">Giant reed</name>
    <name type="synonym">Donax arundinaceus</name>
    <dbReference type="NCBI Taxonomy" id="35708"/>
    <lineage>
        <taxon>Eukaryota</taxon>
        <taxon>Viridiplantae</taxon>
        <taxon>Streptophyta</taxon>
        <taxon>Embryophyta</taxon>
        <taxon>Tracheophyta</taxon>
        <taxon>Spermatophyta</taxon>
        <taxon>Magnoliopsida</taxon>
        <taxon>Liliopsida</taxon>
        <taxon>Poales</taxon>
        <taxon>Poaceae</taxon>
        <taxon>PACMAD clade</taxon>
        <taxon>Arundinoideae</taxon>
        <taxon>Arundineae</taxon>
        <taxon>Arundo</taxon>
    </lineage>
</organism>
<protein>
    <submittedName>
        <fullName evidence="1">Uncharacterized protein</fullName>
    </submittedName>
</protein>
<evidence type="ECO:0000313" key="1">
    <source>
        <dbReference type="EMBL" id="JAD98058.1"/>
    </source>
</evidence>
<reference evidence="1" key="1">
    <citation type="submission" date="2014-09" db="EMBL/GenBank/DDBJ databases">
        <authorList>
            <person name="Magalhaes I.L.F."/>
            <person name="Oliveira U."/>
            <person name="Santos F.R."/>
            <person name="Vidigal T.H.D.A."/>
            <person name="Brescovit A.D."/>
            <person name="Santos A.J."/>
        </authorList>
    </citation>
    <scope>NUCLEOTIDE SEQUENCE</scope>
    <source>
        <tissue evidence="1">Shoot tissue taken approximately 20 cm above the soil surface</tissue>
    </source>
</reference>
<proteinExistence type="predicted"/>
<name>A0A0A9EGC6_ARUDO</name>
<dbReference type="AlphaFoldDB" id="A0A0A9EGC6"/>
<dbReference type="EMBL" id="GBRH01199837">
    <property type="protein sequence ID" value="JAD98058.1"/>
    <property type="molecule type" value="Transcribed_RNA"/>
</dbReference>
<sequence>MFNDSPSASLFGLKFAHNAESCATSPQTVLDLKYLKGSSVTRKLHLV</sequence>
<accession>A0A0A9EGC6</accession>
<reference evidence="1" key="2">
    <citation type="journal article" date="2015" name="Data Brief">
        <title>Shoot transcriptome of the giant reed, Arundo donax.</title>
        <authorList>
            <person name="Barrero R.A."/>
            <person name="Guerrero F.D."/>
            <person name="Moolhuijzen P."/>
            <person name="Goolsby J.A."/>
            <person name="Tidwell J."/>
            <person name="Bellgard S.E."/>
            <person name="Bellgard M.I."/>
        </authorList>
    </citation>
    <scope>NUCLEOTIDE SEQUENCE</scope>
    <source>
        <tissue evidence="1">Shoot tissue taken approximately 20 cm above the soil surface</tissue>
    </source>
</reference>